<sequence>MQITNGAESRRRRRDTSSSDTNKDVPLAGNFLQVEFLVSISNQCGGLIGSNCAKKSHDKVTSALGSLGVFNAMVQIEGSAPFGLQVKFYSLTTQITMVTTCSDGIQNQDETDIDCGGLSCLRRCSTNQKCQVISDCNKTSCMCGICQIPTCNDGIRNQDESDIDCGGKICKNLCSTNAVCQVNGDCDSSVCVNNACKGPQCNDTILNGDETDIDCGGTVCSKCPAGLTCQVTSDCSNGLCVDGLCRNSTCCDGLKNGLETDVDCGGSSCKQCSANKQCIISTDCSSKNCQQGICLAPTCSDGIANQDEISKDCGGTICGPCAQASMCRLTSDCTNVLCTNGLCQKGTCYDGLKNNGETDIDCGGSNCLPCASEKACSVASDCTSKNCLSGSCIANTCTDQIMNGDETAVDCGGSCPTPCAAGQKCILTKDCANVLCTNDICASATCTDGIKNGAETNIDCGGSKCSPCAAGVGCTDKSQCASGVCDGSSKTCADSSYNDGVLNGDETGIDCGGKSPNKCAQGIGCKVTADCDKALCTNGLCAAPTCTDGIMNNGETYIDCGGLNCLPCASGKGCTDKAQCASGVCDGTSKTCADPSYSDQVLNGDETGIDCGGTSPNKCAQGIGCKVTADCDKALCTNGLCAAATCSDGIKNGVETDVDCGGSKCSPCDANKICSGNGDCASKNCVSLKCAAIATPTGPYSFWPMENNALDIISGLSGTGVNSPTYVTPGITGTGYALKLIRSSNQYINIPTYKSFASTSFTVEMWIYPTTLGGGANYGLFGQYEATSTDHDLLLAIIGATFRFSFYGDDANSGTTLSANTWYHVACVYDYSSRTQIIYINGVQDISHTSAGPYLGASGSIYIGNYYDGSNNYRFDGYIDQVTLYMNARSASDILSDATLTTWHSFDYEITYDSGPLKLLGTAVSVTLAAGKVSQALQFSSSSSYYQISGYVLLGVAGRSYSMSLWVQPTSTGGGTLVHYSSQTDGKGTCYDLIGFSSTGQIIATALGPSNVVTGSILSVNTWTHIATTYSQANGLKLYVNGASIGAGTGALVNTASSPVVFLTLGSSLSATGCQSRTITPGTFSGYLDEFRVYSRELSATEVFALANP</sequence>
<dbReference type="EMBL" id="CAJOBB010001981">
    <property type="protein sequence ID" value="CAF3925774.1"/>
    <property type="molecule type" value="Genomic_DNA"/>
</dbReference>
<dbReference type="Proteomes" id="UP000663868">
    <property type="component" value="Unassembled WGS sequence"/>
</dbReference>
<feature type="domain" description="LamG-like jellyroll fold" evidence="7">
    <location>
        <begin position="959"/>
        <end position="1101"/>
    </location>
</feature>
<dbReference type="InterPro" id="IPR006558">
    <property type="entry name" value="LamG-like"/>
</dbReference>
<dbReference type="PANTHER" id="PTHR19277:SF125">
    <property type="entry name" value="B6"/>
    <property type="match status" value="1"/>
</dbReference>
<comment type="caution">
    <text evidence="8">The sequence shown here is derived from an EMBL/GenBank/DDBJ whole genome shotgun (WGS) entry which is preliminary data.</text>
</comment>
<dbReference type="InterPro" id="IPR051360">
    <property type="entry name" value="Neuronal_Pentraxin_Related"/>
</dbReference>
<evidence type="ECO:0000256" key="2">
    <source>
        <dbReference type="ARBA" id="ARBA00022723"/>
    </source>
</evidence>
<evidence type="ECO:0000313" key="9">
    <source>
        <dbReference type="Proteomes" id="UP000663868"/>
    </source>
</evidence>
<evidence type="ECO:0000256" key="1">
    <source>
        <dbReference type="ARBA" id="ARBA00001913"/>
    </source>
</evidence>
<comment type="cofactor">
    <cofactor evidence="1">
        <name>Ca(2+)</name>
        <dbReference type="ChEBI" id="CHEBI:29108"/>
    </cofactor>
</comment>
<dbReference type="InterPro" id="IPR013320">
    <property type="entry name" value="ConA-like_dom_sf"/>
</dbReference>
<dbReference type="SUPFAM" id="SSF49899">
    <property type="entry name" value="Concanavalin A-like lectins/glucanases"/>
    <property type="match status" value="2"/>
</dbReference>
<evidence type="ECO:0000256" key="5">
    <source>
        <dbReference type="ARBA" id="ARBA00023157"/>
    </source>
</evidence>
<dbReference type="Pfam" id="PF13385">
    <property type="entry name" value="Laminin_G_3"/>
    <property type="match status" value="2"/>
</dbReference>
<evidence type="ECO:0000256" key="6">
    <source>
        <dbReference type="SAM" id="MobiDB-lite"/>
    </source>
</evidence>
<reference evidence="8" key="1">
    <citation type="submission" date="2021-02" db="EMBL/GenBank/DDBJ databases">
        <authorList>
            <person name="Nowell W R."/>
        </authorList>
    </citation>
    <scope>NUCLEOTIDE SEQUENCE</scope>
</reference>
<evidence type="ECO:0000259" key="7">
    <source>
        <dbReference type="SMART" id="SM00560"/>
    </source>
</evidence>
<evidence type="ECO:0000256" key="4">
    <source>
        <dbReference type="ARBA" id="ARBA00022837"/>
    </source>
</evidence>
<gene>
    <name evidence="8" type="ORF">KXQ929_LOCUS24167</name>
</gene>
<dbReference type="SMART" id="SM00560">
    <property type="entry name" value="LamGL"/>
    <property type="match status" value="2"/>
</dbReference>
<evidence type="ECO:0000256" key="3">
    <source>
        <dbReference type="ARBA" id="ARBA00022729"/>
    </source>
</evidence>
<keyword evidence="5" id="KW-1015">Disulfide bond</keyword>
<accession>A0A819J6Z8</accession>
<dbReference type="Gene3D" id="2.60.120.200">
    <property type="match status" value="2"/>
</dbReference>
<feature type="domain" description="LamG-like jellyroll fold" evidence="7">
    <location>
        <begin position="759"/>
        <end position="892"/>
    </location>
</feature>
<dbReference type="PANTHER" id="PTHR19277">
    <property type="entry name" value="PENTRAXIN"/>
    <property type="match status" value="1"/>
</dbReference>
<proteinExistence type="predicted"/>
<keyword evidence="2" id="KW-0479">Metal-binding</keyword>
<keyword evidence="3" id="KW-0732">Signal</keyword>
<dbReference type="AlphaFoldDB" id="A0A819J6Z8"/>
<organism evidence="8 9">
    <name type="scientific">Adineta steineri</name>
    <dbReference type="NCBI Taxonomy" id="433720"/>
    <lineage>
        <taxon>Eukaryota</taxon>
        <taxon>Metazoa</taxon>
        <taxon>Spiralia</taxon>
        <taxon>Gnathifera</taxon>
        <taxon>Rotifera</taxon>
        <taxon>Eurotatoria</taxon>
        <taxon>Bdelloidea</taxon>
        <taxon>Adinetida</taxon>
        <taxon>Adinetidae</taxon>
        <taxon>Adineta</taxon>
    </lineage>
</organism>
<dbReference type="GO" id="GO:0046872">
    <property type="term" value="F:metal ion binding"/>
    <property type="evidence" value="ECO:0007669"/>
    <property type="project" value="UniProtKB-KW"/>
</dbReference>
<evidence type="ECO:0000313" key="8">
    <source>
        <dbReference type="EMBL" id="CAF3925774.1"/>
    </source>
</evidence>
<keyword evidence="4" id="KW-0106">Calcium</keyword>
<name>A0A819J6Z8_9BILA</name>
<feature type="region of interest" description="Disordered" evidence="6">
    <location>
        <begin position="1"/>
        <end position="24"/>
    </location>
</feature>
<protein>
    <recommendedName>
        <fullName evidence="7">LamG-like jellyroll fold domain-containing protein</fullName>
    </recommendedName>
</protein>